<protein>
    <submittedName>
        <fullName evidence="2">Uncharacterized protein</fullName>
    </submittedName>
</protein>
<proteinExistence type="predicted"/>
<feature type="compositionally biased region" description="Polar residues" evidence="1">
    <location>
        <begin position="1"/>
        <end position="15"/>
    </location>
</feature>
<organism evidence="2 3">
    <name type="scientific">Cyclocybe aegerita</name>
    <name type="common">Black poplar mushroom</name>
    <name type="synonym">Agrocybe aegerita</name>
    <dbReference type="NCBI Taxonomy" id="1973307"/>
    <lineage>
        <taxon>Eukaryota</taxon>
        <taxon>Fungi</taxon>
        <taxon>Dikarya</taxon>
        <taxon>Basidiomycota</taxon>
        <taxon>Agaricomycotina</taxon>
        <taxon>Agaricomycetes</taxon>
        <taxon>Agaricomycetidae</taxon>
        <taxon>Agaricales</taxon>
        <taxon>Agaricineae</taxon>
        <taxon>Bolbitiaceae</taxon>
        <taxon>Cyclocybe</taxon>
    </lineage>
</organism>
<evidence type="ECO:0000313" key="2">
    <source>
        <dbReference type="EMBL" id="CAA7269602.1"/>
    </source>
</evidence>
<dbReference type="Proteomes" id="UP000467700">
    <property type="component" value="Unassembled WGS sequence"/>
</dbReference>
<gene>
    <name evidence="2" type="ORF">AAE3_LOCUS11796</name>
</gene>
<keyword evidence="3" id="KW-1185">Reference proteome</keyword>
<feature type="region of interest" description="Disordered" evidence="1">
    <location>
        <begin position="1"/>
        <end position="22"/>
    </location>
</feature>
<name>A0A8S0X7C7_CYCAE</name>
<evidence type="ECO:0000313" key="3">
    <source>
        <dbReference type="Proteomes" id="UP000467700"/>
    </source>
</evidence>
<accession>A0A8S0X7C7</accession>
<evidence type="ECO:0000256" key="1">
    <source>
        <dbReference type="SAM" id="MobiDB-lite"/>
    </source>
</evidence>
<comment type="caution">
    <text evidence="2">The sequence shown here is derived from an EMBL/GenBank/DDBJ whole genome shotgun (WGS) entry which is preliminary data.</text>
</comment>
<dbReference type="AlphaFoldDB" id="A0A8S0X7C7"/>
<sequence length="190" mass="20922">MGTTSRGPSIGSTNPDDSDRFTHLTPSGYPGFVGSNWFDNYRDNIRTLLRSFIAPYTSFIDRRIQAAQLLSPGTASTVPDFPNEILLHCFTFMTLESLIASRCVGTVINTSYFLETRPSRPDIRPRGVHCCLGCTSVDVHVPPAFRLLVLESPALAVIVPLPRASVPRLSQIERVQLGYPRVAFVSAVLL</sequence>
<reference evidence="2 3" key="1">
    <citation type="submission" date="2020-01" db="EMBL/GenBank/DDBJ databases">
        <authorList>
            <person name="Gupta K D."/>
        </authorList>
    </citation>
    <scope>NUCLEOTIDE SEQUENCE [LARGE SCALE GENOMIC DNA]</scope>
</reference>
<dbReference type="EMBL" id="CACVBS010000079">
    <property type="protein sequence ID" value="CAA7269602.1"/>
    <property type="molecule type" value="Genomic_DNA"/>
</dbReference>